<dbReference type="InterPro" id="IPR029063">
    <property type="entry name" value="SAM-dependent_MTases_sf"/>
</dbReference>
<gene>
    <name evidence="1" type="ORF">C7460_11589</name>
</gene>
<evidence type="ECO:0000313" key="1">
    <source>
        <dbReference type="EMBL" id="RED96198.1"/>
    </source>
</evidence>
<name>A0A3D9KZW3_MARFU</name>
<dbReference type="AlphaFoldDB" id="A0A3D9KZW3"/>
<dbReference type="Gene3D" id="3.40.50.150">
    <property type="entry name" value="Vaccinia Virus protein VP39"/>
    <property type="match status" value="1"/>
</dbReference>
<accession>A0A3D9KZW3</accession>
<dbReference type="SUPFAM" id="SSF53335">
    <property type="entry name" value="S-adenosyl-L-methionine-dependent methyltransferases"/>
    <property type="match status" value="1"/>
</dbReference>
<reference evidence="1 2" key="1">
    <citation type="submission" date="2018-07" db="EMBL/GenBank/DDBJ databases">
        <title>Genomic Encyclopedia of Type Strains, Phase IV (KMG-IV): sequencing the most valuable type-strain genomes for metagenomic binning, comparative biology and taxonomic classification.</title>
        <authorList>
            <person name="Goeker M."/>
        </authorList>
    </citation>
    <scope>NUCLEOTIDE SEQUENCE [LARGE SCALE GENOMIC DNA]</scope>
    <source>
        <strain evidence="1 2">DSM 4134</strain>
    </source>
</reference>
<dbReference type="Proteomes" id="UP000256779">
    <property type="component" value="Unassembled WGS sequence"/>
</dbReference>
<organism evidence="1 2">
    <name type="scientific">Marinoscillum furvescens DSM 4134</name>
    <dbReference type="NCBI Taxonomy" id="1122208"/>
    <lineage>
        <taxon>Bacteria</taxon>
        <taxon>Pseudomonadati</taxon>
        <taxon>Bacteroidota</taxon>
        <taxon>Cytophagia</taxon>
        <taxon>Cytophagales</taxon>
        <taxon>Reichenbachiellaceae</taxon>
        <taxon>Marinoscillum</taxon>
    </lineage>
</organism>
<sequence length="255" mass="29661">MQQLFFRIKAYLLYRWHAQNAHDLHSPFVYTLYTQLIRRSNRSLSRKLTKIRKELYNDKQIVTFVDPRTGEKIAEPFGKRARRISSTHKFSLFLARLIDHQGYSRVLETGTGAGATLAYLSYTSAQRVLSLEGSDVLATHVEHLLHQLSPGNYEIIRGQVQDTFIPTLQSLAPEAIFLDADHRSETIRFYLKAIEEHAPSTKCIIIHDIYWSEDMANVWSEIVQNPVYKLTIDLFQAGMVFPHHPMRKQHFCLKF</sequence>
<proteinExistence type="predicted"/>
<evidence type="ECO:0000313" key="2">
    <source>
        <dbReference type="Proteomes" id="UP000256779"/>
    </source>
</evidence>
<dbReference type="RefSeq" id="WP_115869055.1">
    <property type="nucleotide sequence ID" value="NZ_QREG01000015.1"/>
</dbReference>
<dbReference type="OrthoDB" id="5464618at2"/>
<protein>
    <submittedName>
        <fullName evidence="1">Uncharacterized protein</fullName>
    </submittedName>
</protein>
<dbReference type="EMBL" id="QREG01000015">
    <property type="protein sequence ID" value="RED96198.1"/>
    <property type="molecule type" value="Genomic_DNA"/>
</dbReference>
<keyword evidence="2" id="KW-1185">Reference proteome</keyword>
<comment type="caution">
    <text evidence="1">The sequence shown here is derived from an EMBL/GenBank/DDBJ whole genome shotgun (WGS) entry which is preliminary data.</text>
</comment>